<evidence type="ECO:0000259" key="1">
    <source>
        <dbReference type="Pfam" id="PF00535"/>
    </source>
</evidence>
<dbReference type="InterPro" id="IPR001173">
    <property type="entry name" value="Glyco_trans_2-like"/>
</dbReference>
<dbReference type="SUPFAM" id="SSF53448">
    <property type="entry name" value="Nucleotide-diphospho-sugar transferases"/>
    <property type="match status" value="1"/>
</dbReference>
<evidence type="ECO:0000313" key="2">
    <source>
        <dbReference type="EMBL" id="NDU94639.1"/>
    </source>
</evidence>
<proteinExistence type="predicted"/>
<gene>
    <name evidence="2" type="ORF">GK108_07110</name>
</gene>
<accession>A0A6L9LCT2</accession>
<dbReference type="PANTHER" id="PTHR43685:SF2">
    <property type="entry name" value="GLYCOSYLTRANSFERASE 2-LIKE DOMAIN-CONTAINING PROTEIN"/>
    <property type="match status" value="1"/>
</dbReference>
<keyword evidence="2" id="KW-0808">Transferase</keyword>
<feature type="domain" description="Glycosyltransferase 2-like" evidence="1">
    <location>
        <begin position="31"/>
        <end position="149"/>
    </location>
</feature>
<organism evidence="2 3">
    <name type="scientific">Spirosoma terrae</name>
    <dbReference type="NCBI Taxonomy" id="1968276"/>
    <lineage>
        <taxon>Bacteria</taxon>
        <taxon>Pseudomonadati</taxon>
        <taxon>Bacteroidota</taxon>
        <taxon>Cytophagia</taxon>
        <taxon>Cytophagales</taxon>
        <taxon>Cytophagaceae</taxon>
        <taxon>Spirosoma</taxon>
    </lineage>
</organism>
<evidence type="ECO:0000313" key="3">
    <source>
        <dbReference type="Proteomes" id="UP000474175"/>
    </source>
</evidence>
<dbReference type="Proteomes" id="UP000474175">
    <property type="component" value="Unassembled WGS sequence"/>
</dbReference>
<dbReference type="CDD" id="cd06433">
    <property type="entry name" value="GT_2_WfgS_like"/>
    <property type="match status" value="1"/>
</dbReference>
<dbReference type="InterPro" id="IPR029044">
    <property type="entry name" value="Nucleotide-diphossugar_trans"/>
</dbReference>
<dbReference type="EMBL" id="JAAFZH010000002">
    <property type="protein sequence ID" value="NDU94639.1"/>
    <property type="molecule type" value="Genomic_DNA"/>
</dbReference>
<name>A0A6L9LCT2_9BACT</name>
<dbReference type="RefSeq" id="WP_163944950.1">
    <property type="nucleotide sequence ID" value="NZ_JAAFZH010000002.1"/>
</dbReference>
<dbReference type="Gene3D" id="3.90.550.10">
    <property type="entry name" value="Spore Coat Polysaccharide Biosynthesis Protein SpsA, Chain A"/>
    <property type="match status" value="1"/>
</dbReference>
<dbReference type="PANTHER" id="PTHR43685">
    <property type="entry name" value="GLYCOSYLTRANSFERASE"/>
    <property type="match status" value="1"/>
</dbReference>
<reference evidence="2 3" key="1">
    <citation type="submission" date="2020-02" db="EMBL/GenBank/DDBJ databases">
        <title>Draft genome sequence of two Spirosoma agri KCTC 52727 and Spirosoma terrae KCTC 52035.</title>
        <authorList>
            <person name="Rojas J."/>
            <person name="Ambika Manirajan B."/>
            <person name="Suarez C."/>
            <person name="Ratering S."/>
            <person name="Schnell S."/>
        </authorList>
    </citation>
    <scope>NUCLEOTIDE SEQUENCE [LARGE SCALE GENOMIC DNA]</scope>
    <source>
        <strain evidence="2 3">KCTC 52035</strain>
    </source>
</reference>
<dbReference type="InterPro" id="IPR050834">
    <property type="entry name" value="Glycosyltransf_2"/>
</dbReference>
<dbReference type="AlphaFoldDB" id="A0A6L9LCT2"/>
<comment type="caution">
    <text evidence="2">The sequence shown here is derived from an EMBL/GenBank/DDBJ whole genome shotgun (WGS) entry which is preliminary data.</text>
</comment>
<protein>
    <submittedName>
        <fullName evidence="2">Glycosyltransferase</fullName>
    </submittedName>
</protein>
<dbReference type="GO" id="GO:0016740">
    <property type="term" value="F:transferase activity"/>
    <property type="evidence" value="ECO:0007669"/>
    <property type="project" value="UniProtKB-KW"/>
</dbReference>
<sequence>MTKIGQSLHSFVTKPSQPLAEKNDQSYPKLTVVTPSYNQAEYLERTILSVLNQNYPNLEYFIIDGGSTDGSVDIIKKYEPYLAGWLSEKDRGQTDAINKGFRLATGDYVAFQNSDDTFAPDALAQVAKAWRRAPETDVFFGDMYITDDEDVILEELRAPEFCVECQIYEGMQVFNQSLFIKRERLTQFGLLDESLRFVIDYEIIARLGVQSGMRFLHVDGFWGAFRVQPNAKSSTIQTVGVAEHQRIKEKYLPQLQSSLGSGFWQRYCRVRKLLTFVFKGDFDYVRHRLELRRRTTV</sequence>
<dbReference type="Pfam" id="PF00535">
    <property type="entry name" value="Glycos_transf_2"/>
    <property type="match status" value="1"/>
</dbReference>
<keyword evidence="3" id="KW-1185">Reference proteome</keyword>